<accession>A0A857KLK5</accession>
<gene>
    <name evidence="2" type="ORF">GII30_15260</name>
</gene>
<dbReference type="SUPFAM" id="SSF56112">
    <property type="entry name" value="Protein kinase-like (PK-like)"/>
    <property type="match status" value="1"/>
</dbReference>
<dbReference type="Gene3D" id="3.30.200.20">
    <property type="entry name" value="Phosphorylase Kinase, domain 1"/>
    <property type="match status" value="1"/>
</dbReference>
<dbReference type="InterPro" id="IPR011009">
    <property type="entry name" value="Kinase-like_dom_sf"/>
</dbReference>
<proteinExistence type="predicted"/>
<dbReference type="InterPro" id="IPR041726">
    <property type="entry name" value="ACAD10_11_N"/>
</dbReference>
<reference evidence="2" key="1">
    <citation type="journal article" date="2021" name="Nat. Microbiol.">
        <title>Cocultivation of an ultrasmall environmental parasitic bacterium with lytic ability against bacteria associated with wastewater foams.</title>
        <authorList>
            <person name="Batinovic S."/>
            <person name="Rose J.J.A."/>
            <person name="Ratcliffe J."/>
            <person name="Seviour R.J."/>
            <person name="Petrovski S."/>
        </authorList>
    </citation>
    <scope>NUCLEOTIDE SEQUENCE</scope>
    <source>
        <strain evidence="2">CON44</strain>
    </source>
</reference>
<dbReference type="EMBL" id="CP045810">
    <property type="protein sequence ID" value="QHN40327.1"/>
    <property type="molecule type" value="Genomic_DNA"/>
</dbReference>
<protein>
    <submittedName>
        <fullName evidence="2">Phosphotransferase</fullName>
    </submittedName>
</protein>
<dbReference type="Gene3D" id="3.90.1200.10">
    <property type="match status" value="1"/>
</dbReference>
<feature type="domain" description="Aminoglycoside phosphotransferase" evidence="1">
    <location>
        <begin position="35"/>
        <end position="263"/>
    </location>
</feature>
<dbReference type="RefSeq" id="WP_040514087.1">
    <property type="nucleotide sequence ID" value="NZ_CP045804.1"/>
</dbReference>
<dbReference type="PANTHER" id="PTHR47829">
    <property type="entry name" value="HYDROLASE, PUTATIVE (AFU_ORTHOLOGUE AFUA_1G12880)-RELATED"/>
    <property type="match status" value="1"/>
</dbReference>
<name>A0A857KLK5_9ACTN</name>
<organism evidence="2">
    <name type="scientific">Gordonia amarae</name>
    <dbReference type="NCBI Taxonomy" id="36821"/>
    <lineage>
        <taxon>Bacteria</taxon>
        <taxon>Bacillati</taxon>
        <taxon>Actinomycetota</taxon>
        <taxon>Actinomycetes</taxon>
        <taxon>Mycobacteriales</taxon>
        <taxon>Gordoniaceae</taxon>
        <taxon>Gordonia</taxon>
    </lineage>
</organism>
<dbReference type="Pfam" id="PF01636">
    <property type="entry name" value="APH"/>
    <property type="match status" value="1"/>
</dbReference>
<evidence type="ECO:0000313" key="2">
    <source>
        <dbReference type="EMBL" id="QHN40327.1"/>
    </source>
</evidence>
<sequence>MSDSSAGLATIPELDPAEFGKWSRGNAIDIPDDVTVTRVGIGQSNLTYLLAAGDSRWVLRRPPVGNLLASAHDVVREARILSALADTPVPVPHVHGVCTDTAVSPAPLVVMEYVEATVLDGLPVAEALSVEQRRSIGKSMVDTLAKIHEVDLDAVGLSDLASHKPYAERQIKRWSSQWEKSKTRDIPAVDDLTRRFLANAPAQTEVRLVHGDFHIRNIMVDPAAARVKAVLDWELSTLGDPLADIGSTLAYWPSRGGPQLSAAPVELLDGFPDHATLAADYVERTGRDPKALKYWQALGLWKVAIIAQGILKRVQDNASNRAAGGVPTNTVVDSMLEAALDVADAAGI</sequence>
<dbReference type="CDD" id="cd05154">
    <property type="entry name" value="ACAD10_11_N-like"/>
    <property type="match status" value="1"/>
</dbReference>
<dbReference type="PANTHER" id="PTHR47829:SF1">
    <property type="entry name" value="HAD FAMILY PHOSPHATASE"/>
    <property type="match status" value="1"/>
</dbReference>
<dbReference type="InterPro" id="IPR052898">
    <property type="entry name" value="ACAD10-like"/>
</dbReference>
<dbReference type="InterPro" id="IPR002575">
    <property type="entry name" value="Aminoglycoside_PTrfase"/>
</dbReference>
<dbReference type="AlphaFoldDB" id="A0A857KLK5"/>
<evidence type="ECO:0000259" key="1">
    <source>
        <dbReference type="Pfam" id="PF01636"/>
    </source>
</evidence>